<sequence length="57" mass="7251">MNRKIKLLINPFWYYLNQHLFDHQSVWNMNLFWHLYKIQLLNKCWNKESSQQSHPYL</sequence>
<evidence type="ECO:0000313" key="2">
    <source>
        <dbReference type="Proteomes" id="UP000010473"/>
    </source>
</evidence>
<keyword evidence="2" id="KW-1185">Reference proteome</keyword>
<proteinExistence type="predicted"/>
<dbReference type="eggNOG" id="ENOG5031TWV">
    <property type="taxonomic scope" value="Bacteria"/>
</dbReference>
<organism evidence="1 2">
    <name type="scientific">Stanieria cyanosphaera (strain ATCC 29371 / PCC 7437)</name>
    <dbReference type="NCBI Taxonomy" id="111780"/>
    <lineage>
        <taxon>Bacteria</taxon>
        <taxon>Bacillati</taxon>
        <taxon>Cyanobacteriota</taxon>
        <taxon>Cyanophyceae</taxon>
        <taxon>Pleurocapsales</taxon>
        <taxon>Dermocarpellaceae</taxon>
        <taxon>Stanieria</taxon>
    </lineage>
</organism>
<reference evidence="2" key="1">
    <citation type="journal article" date="2013" name="Proc. Natl. Acad. Sci. U.S.A.">
        <title>Improving the coverage of the cyanobacterial phylum using diversity-driven genome sequencing.</title>
        <authorList>
            <person name="Shih P.M."/>
            <person name="Wu D."/>
            <person name="Latifi A."/>
            <person name="Axen S.D."/>
            <person name="Fewer D.P."/>
            <person name="Talla E."/>
            <person name="Calteau A."/>
            <person name="Cai F."/>
            <person name="Tandeau de Marsac N."/>
            <person name="Rippka R."/>
            <person name="Herdman M."/>
            <person name="Sivonen K."/>
            <person name="Coursin T."/>
            <person name="Laurent T."/>
            <person name="Goodwin L."/>
            <person name="Nolan M."/>
            <person name="Davenport K.W."/>
            <person name="Han C.S."/>
            <person name="Rubin E.M."/>
            <person name="Eisen J.A."/>
            <person name="Woyke T."/>
            <person name="Gugger M."/>
            <person name="Kerfeld C.A."/>
        </authorList>
    </citation>
    <scope>NUCLEOTIDE SEQUENCE [LARGE SCALE GENOMIC DNA]</scope>
    <source>
        <strain evidence="2">ATCC 29371 / PCC 7437</strain>
    </source>
</reference>
<dbReference type="Proteomes" id="UP000010473">
    <property type="component" value="Chromosome"/>
</dbReference>
<dbReference type="HOGENOM" id="CLU_197650_0_0_3"/>
<dbReference type="AlphaFoldDB" id="K9XTE5"/>
<gene>
    <name evidence="1" type="ordered locus">Sta7437_1776</name>
</gene>
<dbReference type="EMBL" id="CP003653">
    <property type="protein sequence ID" value="AFZ35334.1"/>
    <property type="molecule type" value="Genomic_DNA"/>
</dbReference>
<name>K9XTE5_STAC7</name>
<dbReference type="KEGG" id="scs:Sta7437_1776"/>
<accession>K9XTE5</accession>
<protein>
    <submittedName>
        <fullName evidence="1">Uncharacterized protein</fullName>
    </submittedName>
</protein>
<evidence type="ECO:0000313" key="1">
    <source>
        <dbReference type="EMBL" id="AFZ35334.1"/>
    </source>
</evidence>